<dbReference type="OrthoDB" id="3730111at2759"/>
<evidence type="ECO:0000313" key="3">
    <source>
        <dbReference type="EMBL" id="PSN62688.1"/>
    </source>
</evidence>
<feature type="domain" description="Nephrocystin 3-like N-terminal" evidence="2">
    <location>
        <begin position="430"/>
        <end position="571"/>
    </location>
</feature>
<proteinExistence type="predicted"/>
<dbReference type="PANTHER" id="PTHR40619:SF3">
    <property type="entry name" value="FUNGAL STAND N-TERMINAL GOODBYE DOMAIN-CONTAINING PROTEIN"/>
    <property type="match status" value="1"/>
</dbReference>
<organism evidence="3 4">
    <name type="scientific">Corynespora cassiicola Philippines</name>
    <dbReference type="NCBI Taxonomy" id="1448308"/>
    <lineage>
        <taxon>Eukaryota</taxon>
        <taxon>Fungi</taxon>
        <taxon>Dikarya</taxon>
        <taxon>Ascomycota</taxon>
        <taxon>Pezizomycotina</taxon>
        <taxon>Dothideomycetes</taxon>
        <taxon>Pleosporomycetidae</taxon>
        <taxon>Pleosporales</taxon>
        <taxon>Corynesporascaceae</taxon>
        <taxon>Corynespora</taxon>
    </lineage>
</organism>
<evidence type="ECO:0000313" key="4">
    <source>
        <dbReference type="Proteomes" id="UP000240883"/>
    </source>
</evidence>
<dbReference type="InterPro" id="IPR056884">
    <property type="entry name" value="NPHP3-like_N"/>
</dbReference>
<dbReference type="AlphaFoldDB" id="A0A2T2NCB4"/>
<evidence type="ECO:0000256" key="1">
    <source>
        <dbReference type="ARBA" id="ARBA00022737"/>
    </source>
</evidence>
<protein>
    <recommendedName>
        <fullName evidence="2">Nephrocystin 3-like N-terminal domain-containing protein</fullName>
    </recommendedName>
</protein>
<evidence type="ECO:0000259" key="2">
    <source>
        <dbReference type="Pfam" id="PF24883"/>
    </source>
</evidence>
<accession>A0A2T2NCB4</accession>
<dbReference type="Pfam" id="PF24883">
    <property type="entry name" value="NPHP3_N"/>
    <property type="match status" value="1"/>
</dbReference>
<sequence length="647" mass="73591">MKDYSPSFEGSGSAGAFLHSQPAAVDFIDNRLPEYHPIFRNPPARFDPVSGRYIAAKTPAPMHRPQRSLQSRPGPGNVDSMPFWNSIFPDAMDMFRNLHKAPVEKREYMYTIRDKRSWAEVKQQLESAKELYSSTAKPGGWARQSWRTLADNSQSAVQASKFVPNGEMTSPVFSIVQHLFETIRHAAKVREESLKGIKNLEVIFADLDLNLTMYPEDENISRASISLVATILKAVETFIGFYISHSLRRAGSAIFKGDEYGAEMTECLENVKEKSEELIHQAQNSQNYGMLRHVHVSERGQRKLIEDVRTIQIDCSEVRCGMIEMKDVMNTVLSLLDEHQRARDEQLKKVTETQNLAASPFRRGLRNVSPTPGISHLYRDSTNSSPMRANITPESLWNLVNIPEIEKDDMDYIEVRQERLPQGDRARAEHMVRTERFKRWISSLEKDLLLIHGDCSSSGNFTALSWFCCTISRAVKQRDNFVVLLFFCSRHDEDDLYFGCRSLLRSFISQLLCQHPFDTRTLHDQIDLVKIEDGDIEELCVLFDQLIRQLSAKSTVICLVDGLGYYERDAAVEDALQVFAFISHMIHDQSILAIFKVLALSPVPVRALREFFQGESFMGLPSTSAAGGTASRLRMSRQLDESFEAAR</sequence>
<gene>
    <name evidence="3" type="ORF">BS50DRAFT_624507</name>
</gene>
<reference evidence="3 4" key="1">
    <citation type="journal article" date="2018" name="Front. Microbiol.">
        <title>Genome-Wide Analysis of Corynespora cassiicola Leaf Fall Disease Putative Effectors.</title>
        <authorList>
            <person name="Lopez D."/>
            <person name="Ribeiro S."/>
            <person name="Label P."/>
            <person name="Fumanal B."/>
            <person name="Venisse J.S."/>
            <person name="Kohler A."/>
            <person name="de Oliveira R.R."/>
            <person name="Labutti K."/>
            <person name="Lipzen A."/>
            <person name="Lail K."/>
            <person name="Bauer D."/>
            <person name="Ohm R.A."/>
            <person name="Barry K.W."/>
            <person name="Spatafora J."/>
            <person name="Grigoriev I.V."/>
            <person name="Martin F.M."/>
            <person name="Pujade-Renaud V."/>
        </authorList>
    </citation>
    <scope>NUCLEOTIDE SEQUENCE [LARGE SCALE GENOMIC DNA]</scope>
    <source>
        <strain evidence="3 4">Philippines</strain>
    </source>
</reference>
<dbReference type="STRING" id="1448308.A0A2T2NCB4"/>
<keyword evidence="4" id="KW-1185">Reference proteome</keyword>
<dbReference type="EMBL" id="KZ678141">
    <property type="protein sequence ID" value="PSN62688.1"/>
    <property type="molecule type" value="Genomic_DNA"/>
</dbReference>
<dbReference type="Proteomes" id="UP000240883">
    <property type="component" value="Unassembled WGS sequence"/>
</dbReference>
<dbReference type="PANTHER" id="PTHR40619">
    <property type="entry name" value="FUNGAL STAND N-TERMINAL GOODBYE DOMAIN-CONTAINING PROTEIN"/>
    <property type="match status" value="1"/>
</dbReference>
<keyword evidence="1" id="KW-0677">Repeat</keyword>
<name>A0A2T2NCB4_CORCC</name>